<protein>
    <recommendedName>
        <fullName evidence="4">OpgC domain-containing protein</fullName>
    </recommendedName>
</protein>
<evidence type="ECO:0000313" key="2">
    <source>
        <dbReference type="EMBL" id="SDX46392.1"/>
    </source>
</evidence>
<evidence type="ECO:0008006" key="4">
    <source>
        <dbReference type="Google" id="ProtNLM"/>
    </source>
</evidence>
<dbReference type="PIRSF" id="PIRSF028704">
    <property type="entry name" value="UPC028704"/>
    <property type="match status" value="1"/>
</dbReference>
<dbReference type="EMBL" id="FNNU01000004">
    <property type="protein sequence ID" value="SDX46392.1"/>
    <property type="molecule type" value="Genomic_DNA"/>
</dbReference>
<dbReference type="AlphaFoldDB" id="A0A1H3BWS6"/>
<feature type="transmembrane region" description="Helical" evidence="1">
    <location>
        <begin position="80"/>
        <end position="100"/>
    </location>
</feature>
<dbReference type="Proteomes" id="UP000243778">
    <property type="component" value="Unassembled WGS sequence"/>
</dbReference>
<dbReference type="PANTHER" id="PTHR38592">
    <property type="entry name" value="BLL4819 PROTEIN"/>
    <property type="match status" value="1"/>
</dbReference>
<feature type="transmembrane region" description="Helical" evidence="1">
    <location>
        <begin position="12"/>
        <end position="33"/>
    </location>
</feature>
<name>A0A1H3BWS6_9PSED</name>
<feature type="transmembrane region" description="Helical" evidence="1">
    <location>
        <begin position="279"/>
        <end position="298"/>
    </location>
</feature>
<organism evidence="2 3">
    <name type="scientific">Pseudomonas kuykendallii</name>
    <dbReference type="NCBI Taxonomy" id="1007099"/>
    <lineage>
        <taxon>Bacteria</taxon>
        <taxon>Pseudomonadati</taxon>
        <taxon>Pseudomonadota</taxon>
        <taxon>Gammaproteobacteria</taxon>
        <taxon>Pseudomonadales</taxon>
        <taxon>Pseudomonadaceae</taxon>
        <taxon>Pseudomonas</taxon>
    </lineage>
</organism>
<keyword evidence="3" id="KW-1185">Reference proteome</keyword>
<keyword evidence="1" id="KW-0812">Transmembrane</keyword>
<keyword evidence="1" id="KW-0472">Membrane</keyword>
<evidence type="ECO:0000313" key="3">
    <source>
        <dbReference type="Proteomes" id="UP000243778"/>
    </source>
</evidence>
<feature type="transmembrane region" description="Helical" evidence="1">
    <location>
        <begin position="167"/>
        <end position="186"/>
    </location>
</feature>
<accession>A0A1H3BWS6</accession>
<dbReference type="OrthoDB" id="9775975at2"/>
<dbReference type="PANTHER" id="PTHR38592:SF3">
    <property type="entry name" value="BLL4819 PROTEIN"/>
    <property type="match status" value="1"/>
</dbReference>
<feature type="transmembrane region" description="Helical" evidence="1">
    <location>
        <begin position="310"/>
        <end position="328"/>
    </location>
</feature>
<feature type="transmembrane region" description="Helical" evidence="1">
    <location>
        <begin position="39"/>
        <end position="59"/>
    </location>
</feature>
<dbReference type="InterPro" id="IPR014550">
    <property type="entry name" value="UCP028704_OpgC"/>
</dbReference>
<dbReference type="RefSeq" id="WP_090229778.1">
    <property type="nucleotide sequence ID" value="NZ_FNNU01000004.1"/>
</dbReference>
<evidence type="ECO:0000256" key="1">
    <source>
        <dbReference type="SAM" id="Phobius"/>
    </source>
</evidence>
<proteinExistence type="predicted"/>
<sequence>MNTGRDHRIDFFRGLALIFIFWDHIPQNVLGLITPRNVGFSDAAEIFVFLAGYASVLAYGRVMQRDGYLVGCLRVLRRAWVLYVAHIFLLAVLMGIVFTANDHIETRNISQEMGLDYFLANPQQALIDELLLRFKPNLMDPLPLYIVLLLSLPVVLPLLLRRVDVAVGLSLLLYVLVQAFGWNFNGLPPDGKWYFNPLAWQVIFVLGGAAAVMAQREPTTTQAQRRRGALFFVSMAYLAVCALVALSWKWQPLHDALVPESVAQLIYPISKTDLSPVRLLHFMALAYCVPLLLARGPWLQTWPAQQLCRMGRYSLEVFCLGVLLAPLADFTNSLNGDTLAASLFTALLGVVLMALLALWLDFNKRLNAPQKAPAAAAPLTVTPT</sequence>
<dbReference type="Pfam" id="PF10129">
    <property type="entry name" value="OpgC_C"/>
    <property type="match status" value="1"/>
</dbReference>
<reference evidence="3" key="1">
    <citation type="submission" date="2016-10" db="EMBL/GenBank/DDBJ databases">
        <authorList>
            <person name="Varghese N."/>
            <person name="Submissions S."/>
        </authorList>
    </citation>
    <scope>NUCLEOTIDE SEQUENCE [LARGE SCALE GENOMIC DNA]</scope>
    <source>
        <strain evidence="3">NRRL B-59562</strain>
    </source>
</reference>
<feature type="transmembrane region" description="Helical" evidence="1">
    <location>
        <begin position="228"/>
        <end position="248"/>
    </location>
</feature>
<gene>
    <name evidence="2" type="ORF">SAMN05216287_3001</name>
</gene>
<feature type="transmembrane region" description="Helical" evidence="1">
    <location>
        <begin position="340"/>
        <end position="360"/>
    </location>
</feature>
<keyword evidence="1" id="KW-1133">Transmembrane helix</keyword>
<feature type="transmembrane region" description="Helical" evidence="1">
    <location>
        <begin position="142"/>
        <end position="160"/>
    </location>
</feature>
<feature type="transmembrane region" description="Helical" evidence="1">
    <location>
        <begin position="198"/>
        <end position="216"/>
    </location>
</feature>